<dbReference type="Pfam" id="PF00702">
    <property type="entry name" value="Hydrolase"/>
    <property type="match status" value="1"/>
</dbReference>
<dbReference type="NCBIfam" id="TIGR01509">
    <property type="entry name" value="HAD-SF-IA-v3"/>
    <property type="match status" value="1"/>
</dbReference>
<sequence length="388" mass="43049">MSRFLYKASRCPLIWSSSSLLLRTSSSPSAPRTSSYLFTTATAIQRPHLTASKPLAVPSRASNPKMTVTQHIEVADAPALDPTLPIKALFFDLDDTLLLNPTIINLDSALKDHGAEPYPSNQHAMIAGLTAEGMVEAIHKWAPHATYDQLMEAYARWRTERMGECVIREGVKDLITRLANAQTVIQTTEVKKPAPSRTVSNRDITTPHSTLNNLNKVDIAIVTNSALERAAAKLKPYPELTSVFSSPDQLVTTSHELAKSRNVKSKPHPDLYNLALDIVNKARKARGAMELLPSECLVFEDSIVGIKAARAAGMRVIWNPVDNVKKFCEKLVNGDPDCTVGLDKHDFGHHVEDHKKWWNGQDPWVEVVQTFENFDLKKYGIEVISAEK</sequence>
<evidence type="ECO:0000313" key="1">
    <source>
        <dbReference type="EMBL" id="RPA82795.1"/>
    </source>
</evidence>
<dbReference type="Gene3D" id="3.40.50.1000">
    <property type="entry name" value="HAD superfamily/HAD-like"/>
    <property type="match status" value="1"/>
</dbReference>
<organism evidence="1 2">
    <name type="scientific">Ascobolus immersus RN42</name>
    <dbReference type="NCBI Taxonomy" id="1160509"/>
    <lineage>
        <taxon>Eukaryota</taxon>
        <taxon>Fungi</taxon>
        <taxon>Dikarya</taxon>
        <taxon>Ascomycota</taxon>
        <taxon>Pezizomycotina</taxon>
        <taxon>Pezizomycetes</taxon>
        <taxon>Pezizales</taxon>
        <taxon>Ascobolaceae</taxon>
        <taxon>Ascobolus</taxon>
    </lineage>
</organism>
<dbReference type="CDD" id="cd07505">
    <property type="entry name" value="HAD_BPGM-like"/>
    <property type="match status" value="1"/>
</dbReference>
<proteinExistence type="predicted"/>
<gene>
    <name evidence="1" type="ORF">BJ508DRAFT_413959</name>
</gene>
<dbReference type="SFLD" id="SFLDS00003">
    <property type="entry name" value="Haloacid_Dehalogenase"/>
    <property type="match status" value="1"/>
</dbReference>
<dbReference type="InterPro" id="IPR036412">
    <property type="entry name" value="HAD-like_sf"/>
</dbReference>
<dbReference type="InterPro" id="IPR023214">
    <property type="entry name" value="HAD_sf"/>
</dbReference>
<dbReference type="SUPFAM" id="SSF56784">
    <property type="entry name" value="HAD-like"/>
    <property type="match status" value="1"/>
</dbReference>
<dbReference type="PANTHER" id="PTHR18901:SF38">
    <property type="entry name" value="PSEUDOURIDINE-5'-PHOSPHATASE"/>
    <property type="match status" value="1"/>
</dbReference>
<reference evidence="1 2" key="1">
    <citation type="journal article" date="2018" name="Nat. Ecol. Evol.">
        <title>Pezizomycetes genomes reveal the molecular basis of ectomycorrhizal truffle lifestyle.</title>
        <authorList>
            <person name="Murat C."/>
            <person name="Payen T."/>
            <person name="Noel B."/>
            <person name="Kuo A."/>
            <person name="Morin E."/>
            <person name="Chen J."/>
            <person name="Kohler A."/>
            <person name="Krizsan K."/>
            <person name="Balestrini R."/>
            <person name="Da Silva C."/>
            <person name="Montanini B."/>
            <person name="Hainaut M."/>
            <person name="Levati E."/>
            <person name="Barry K.W."/>
            <person name="Belfiori B."/>
            <person name="Cichocki N."/>
            <person name="Clum A."/>
            <person name="Dockter R.B."/>
            <person name="Fauchery L."/>
            <person name="Guy J."/>
            <person name="Iotti M."/>
            <person name="Le Tacon F."/>
            <person name="Lindquist E.A."/>
            <person name="Lipzen A."/>
            <person name="Malagnac F."/>
            <person name="Mello A."/>
            <person name="Molinier V."/>
            <person name="Miyauchi S."/>
            <person name="Poulain J."/>
            <person name="Riccioni C."/>
            <person name="Rubini A."/>
            <person name="Sitrit Y."/>
            <person name="Splivallo R."/>
            <person name="Traeger S."/>
            <person name="Wang M."/>
            <person name="Zifcakova L."/>
            <person name="Wipf D."/>
            <person name="Zambonelli A."/>
            <person name="Paolocci F."/>
            <person name="Nowrousian M."/>
            <person name="Ottonello S."/>
            <person name="Baldrian P."/>
            <person name="Spatafora J.W."/>
            <person name="Henrissat B."/>
            <person name="Nagy L.G."/>
            <person name="Aury J.M."/>
            <person name="Wincker P."/>
            <person name="Grigoriev I.V."/>
            <person name="Bonfante P."/>
            <person name="Martin F.M."/>
        </authorList>
    </citation>
    <scope>NUCLEOTIDE SEQUENCE [LARGE SCALE GENOMIC DNA]</scope>
    <source>
        <strain evidence="1 2">RN42</strain>
    </source>
</reference>
<dbReference type="InterPro" id="IPR006439">
    <property type="entry name" value="HAD-SF_hydro_IA"/>
</dbReference>
<evidence type="ECO:0000313" key="2">
    <source>
        <dbReference type="Proteomes" id="UP000275078"/>
    </source>
</evidence>
<accession>A0A3N4I9M7</accession>
<dbReference type="InterPro" id="IPR023198">
    <property type="entry name" value="PGP-like_dom2"/>
</dbReference>
<dbReference type="AlphaFoldDB" id="A0A3N4I9M7"/>
<name>A0A3N4I9M7_ASCIM</name>
<dbReference type="STRING" id="1160509.A0A3N4I9M7"/>
<protein>
    <submittedName>
        <fullName evidence="1">HAD-like protein</fullName>
    </submittedName>
</protein>
<dbReference type="Proteomes" id="UP000275078">
    <property type="component" value="Unassembled WGS sequence"/>
</dbReference>
<dbReference type="Gene3D" id="1.10.150.240">
    <property type="entry name" value="Putative phosphatase, domain 2"/>
    <property type="match status" value="1"/>
</dbReference>
<dbReference type="OrthoDB" id="40579at2759"/>
<dbReference type="SFLD" id="SFLDG01129">
    <property type="entry name" value="C1.5:_HAD__Beta-PGM__Phosphata"/>
    <property type="match status" value="1"/>
</dbReference>
<dbReference type="GO" id="GO:0016791">
    <property type="term" value="F:phosphatase activity"/>
    <property type="evidence" value="ECO:0007669"/>
    <property type="project" value="TreeGrafter"/>
</dbReference>
<keyword evidence="2" id="KW-1185">Reference proteome</keyword>
<dbReference type="PANTHER" id="PTHR18901">
    <property type="entry name" value="2-DEOXYGLUCOSE-6-PHOSPHATE PHOSPHATASE 2"/>
    <property type="match status" value="1"/>
</dbReference>
<dbReference type="EMBL" id="ML119669">
    <property type="protein sequence ID" value="RPA82795.1"/>
    <property type="molecule type" value="Genomic_DNA"/>
</dbReference>